<dbReference type="Gene3D" id="3.30.470.20">
    <property type="entry name" value="ATP-grasp fold, B domain"/>
    <property type="match status" value="1"/>
</dbReference>
<accession>A0ABP8EWD5</accession>
<dbReference type="Gene3D" id="3.30.1490.20">
    <property type="entry name" value="ATP-grasp fold, A domain"/>
    <property type="match status" value="1"/>
</dbReference>
<dbReference type="InterPro" id="IPR002192">
    <property type="entry name" value="PPDK_AMP/ATP-bd"/>
</dbReference>
<dbReference type="InterPro" id="IPR013815">
    <property type="entry name" value="ATP_grasp_subdomain_1"/>
</dbReference>
<keyword evidence="7" id="KW-0808">Transferase</keyword>
<evidence type="ECO:0000256" key="12">
    <source>
        <dbReference type="ARBA" id="ARBA00022842"/>
    </source>
</evidence>
<dbReference type="Pfam" id="PF01326">
    <property type="entry name" value="PPDK_N"/>
    <property type="match status" value="1"/>
</dbReference>
<dbReference type="PANTHER" id="PTHR43030:SF1">
    <property type="entry name" value="PHOSPHOENOLPYRUVATE SYNTHASE"/>
    <property type="match status" value="1"/>
</dbReference>
<evidence type="ECO:0000259" key="15">
    <source>
        <dbReference type="Pfam" id="PF01326"/>
    </source>
</evidence>
<organism evidence="16 17">
    <name type="scientific">Georgenia daeguensis</name>
    <dbReference type="NCBI Taxonomy" id="908355"/>
    <lineage>
        <taxon>Bacteria</taxon>
        <taxon>Bacillati</taxon>
        <taxon>Actinomycetota</taxon>
        <taxon>Actinomycetes</taxon>
        <taxon>Micrococcales</taxon>
        <taxon>Bogoriellaceae</taxon>
        <taxon>Georgenia</taxon>
    </lineage>
</organism>
<keyword evidence="8" id="KW-0479">Metal-binding</keyword>
<dbReference type="SUPFAM" id="SSF56059">
    <property type="entry name" value="Glutathione synthetase ATP-binding domain-like"/>
    <property type="match status" value="1"/>
</dbReference>
<evidence type="ECO:0000256" key="6">
    <source>
        <dbReference type="ARBA" id="ARBA00021623"/>
    </source>
</evidence>
<dbReference type="InterPro" id="IPR006319">
    <property type="entry name" value="PEP_synth"/>
</dbReference>
<evidence type="ECO:0000256" key="9">
    <source>
        <dbReference type="ARBA" id="ARBA00022741"/>
    </source>
</evidence>
<evidence type="ECO:0000256" key="14">
    <source>
        <dbReference type="ARBA" id="ARBA00047700"/>
    </source>
</evidence>
<keyword evidence="17" id="KW-1185">Reference proteome</keyword>
<evidence type="ECO:0000256" key="10">
    <source>
        <dbReference type="ARBA" id="ARBA00022777"/>
    </source>
</evidence>
<comment type="function">
    <text evidence="2">Catalyzes the phosphorylation of pyruvate to phosphoenolpyruvate.</text>
</comment>
<dbReference type="RefSeq" id="WP_345042057.1">
    <property type="nucleotide sequence ID" value="NZ_BAABBA010000013.1"/>
</dbReference>
<dbReference type="EC" id="2.7.9.2" evidence="5"/>
<keyword evidence="9" id="KW-0547">Nucleotide-binding</keyword>
<evidence type="ECO:0000313" key="16">
    <source>
        <dbReference type="EMBL" id="GAA4288304.1"/>
    </source>
</evidence>
<gene>
    <name evidence="16" type="ORF">GCM10022262_26640</name>
</gene>
<evidence type="ECO:0000256" key="2">
    <source>
        <dbReference type="ARBA" id="ARBA00002988"/>
    </source>
</evidence>
<evidence type="ECO:0000256" key="5">
    <source>
        <dbReference type="ARBA" id="ARBA00011996"/>
    </source>
</evidence>
<evidence type="ECO:0000256" key="1">
    <source>
        <dbReference type="ARBA" id="ARBA00001946"/>
    </source>
</evidence>
<keyword evidence="12" id="KW-0460">Magnesium</keyword>
<evidence type="ECO:0000256" key="11">
    <source>
        <dbReference type="ARBA" id="ARBA00022840"/>
    </source>
</evidence>
<dbReference type="EMBL" id="BAABBA010000013">
    <property type="protein sequence ID" value="GAA4288304.1"/>
    <property type="molecule type" value="Genomic_DNA"/>
</dbReference>
<keyword evidence="10" id="KW-0418">Kinase</keyword>
<comment type="cofactor">
    <cofactor evidence="1">
        <name>Mg(2+)</name>
        <dbReference type="ChEBI" id="CHEBI:18420"/>
    </cofactor>
</comment>
<evidence type="ECO:0000313" key="17">
    <source>
        <dbReference type="Proteomes" id="UP001499841"/>
    </source>
</evidence>
<comment type="caution">
    <text evidence="16">The sequence shown here is derived from an EMBL/GenBank/DDBJ whole genome shotgun (WGS) entry which is preliminary data.</text>
</comment>
<evidence type="ECO:0000256" key="7">
    <source>
        <dbReference type="ARBA" id="ARBA00022679"/>
    </source>
</evidence>
<proteinExistence type="inferred from homology"/>
<evidence type="ECO:0000256" key="3">
    <source>
        <dbReference type="ARBA" id="ARBA00004742"/>
    </source>
</evidence>
<name>A0ABP8EWD5_9MICO</name>
<feature type="domain" description="Pyruvate phosphate dikinase AMP/ATP-binding" evidence="15">
    <location>
        <begin position="20"/>
        <end position="331"/>
    </location>
</feature>
<dbReference type="Proteomes" id="UP001499841">
    <property type="component" value="Unassembled WGS sequence"/>
</dbReference>
<keyword evidence="11" id="KW-0067">ATP-binding</keyword>
<evidence type="ECO:0000256" key="8">
    <source>
        <dbReference type="ARBA" id="ARBA00022723"/>
    </source>
</evidence>
<protein>
    <recommendedName>
        <fullName evidence="6">Phosphoenolpyruvate synthase</fullName>
        <ecNumber evidence="5">2.7.9.2</ecNumber>
    </recommendedName>
    <alternativeName>
        <fullName evidence="13">Pyruvate, water dikinase</fullName>
    </alternativeName>
</protein>
<comment type="catalytic activity">
    <reaction evidence="14">
        <text>pyruvate + ATP + H2O = phosphoenolpyruvate + AMP + phosphate + 2 H(+)</text>
        <dbReference type="Rhea" id="RHEA:11364"/>
        <dbReference type="ChEBI" id="CHEBI:15361"/>
        <dbReference type="ChEBI" id="CHEBI:15377"/>
        <dbReference type="ChEBI" id="CHEBI:15378"/>
        <dbReference type="ChEBI" id="CHEBI:30616"/>
        <dbReference type="ChEBI" id="CHEBI:43474"/>
        <dbReference type="ChEBI" id="CHEBI:58702"/>
        <dbReference type="ChEBI" id="CHEBI:456215"/>
        <dbReference type="EC" id="2.7.9.2"/>
    </reaction>
</comment>
<dbReference type="PANTHER" id="PTHR43030">
    <property type="entry name" value="PHOSPHOENOLPYRUVATE SYNTHASE"/>
    <property type="match status" value="1"/>
</dbReference>
<sequence length="367" mass="39232">MSGTAYTIDFADEDCRDARQVGGKAAGLADMTAAGLPVAPGFVVNAAAYREFLSRDGLREFASSVADELGQTHDRARFDAAARRLEERFAAAELPAEVAAEVRARYRQLGETLGVPDVAVAVRSSATAEDSVGASFAGEFETWVDVVGEDSVVEHVARCYRSVFSARVMSYLAEKRISPEAIEMAVVVQKTVRARAAGVMFTLSPTSGDRSKVAIEASWGLGLSVVGGEVTPDRFLVDKVGLAIVERTLGTKEIEYRRGDATVPVPEERRNVPCLDDDEITSLAELGKRLEKMHGAAQDLEFALDEDLPPGRNAILLQCRPETVWSGVERKPVFDATAGMMSWITGSISGAPAGGSAVGHQHEARAS</sequence>
<evidence type="ECO:0000256" key="13">
    <source>
        <dbReference type="ARBA" id="ARBA00033470"/>
    </source>
</evidence>
<comment type="pathway">
    <text evidence="3">Carbohydrate biosynthesis; gluconeogenesis.</text>
</comment>
<comment type="similarity">
    <text evidence="4">Belongs to the PEP-utilizing enzyme family.</text>
</comment>
<reference evidence="17" key="1">
    <citation type="journal article" date="2019" name="Int. J. Syst. Evol. Microbiol.">
        <title>The Global Catalogue of Microorganisms (GCM) 10K type strain sequencing project: providing services to taxonomists for standard genome sequencing and annotation.</title>
        <authorList>
            <consortium name="The Broad Institute Genomics Platform"/>
            <consortium name="The Broad Institute Genome Sequencing Center for Infectious Disease"/>
            <person name="Wu L."/>
            <person name="Ma J."/>
        </authorList>
    </citation>
    <scope>NUCLEOTIDE SEQUENCE [LARGE SCALE GENOMIC DNA]</scope>
    <source>
        <strain evidence="17">JCM 17459</strain>
    </source>
</reference>
<evidence type="ECO:0000256" key="4">
    <source>
        <dbReference type="ARBA" id="ARBA00007837"/>
    </source>
</evidence>